<keyword evidence="5 7" id="KW-0030">Aminoacyl-tRNA synthetase</keyword>
<dbReference type="HAMAP" id="MF_00252">
    <property type="entry name" value="Lys_tRNA_synth_class2"/>
    <property type="match status" value="1"/>
</dbReference>
<keyword evidence="7" id="KW-0648">Protein biosynthesis</keyword>
<dbReference type="InterPro" id="IPR004364">
    <property type="entry name" value="Aa-tRNA-synt_II"/>
</dbReference>
<dbReference type="EC" id="6.1.1.6" evidence="7"/>
<reference evidence="11" key="1">
    <citation type="submission" date="2017-09" db="EMBL/GenBank/DDBJ databases">
        <title>Depth-based differentiation of microbial function through sediment-hosted aquifers and enrichment of novel symbionts in the deep terrestrial subsurface.</title>
        <authorList>
            <person name="Probst A.J."/>
            <person name="Ladd B."/>
            <person name="Jarett J.K."/>
            <person name="Geller-Mcgrath D.E."/>
            <person name="Sieber C.M.K."/>
            <person name="Emerson J.B."/>
            <person name="Anantharaman K."/>
            <person name="Thomas B.C."/>
            <person name="Malmstrom R."/>
            <person name="Stieglmeier M."/>
            <person name="Klingl A."/>
            <person name="Woyke T."/>
            <person name="Ryan C.M."/>
            <person name="Banfield J.F."/>
        </authorList>
    </citation>
    <scope>NUCLEOTIDE SEQUENCE [LARGE SCALE GENOMIC DNA]</scope>
</reference>
<evidence type="ECO:0000256" key="8">
    <source>
        <dbReference type="RuleBase" id="RU000336"/>
    </source>
</evidence>
<feature type="domain" description="Aminoacyl-transfer RNA synthetases class-II family profile" evidence="9">
    <location>
        <begin position="176"/>
        <end position="482"/>
    </location>
</feature>
<dbReference type="GO" id="GO:0005829">
    <property type="term" value="C:cytosol"/>
    <property type="evidence" value="ECO:0007669"/>
    <property type="project" value="TreeGrafter"/>
</dbReference>
<comment type="similarity">
    <text evidence="7">Belongs to the class-II aminoacyl-tRNA synthetase family.</text>
</comment>
<dbReference type="Pfam" id="PF01336">
    <property type="entry name" value="tRNA_anti-codon"/>
    <property type="match status" value="1"/>
</dbReference>
<evidence type="ECO:0000313" key="11">
    <source>
        <dbReference type="Proteomes" id="UP000231086"/>
    </source>
</evidence>
<gene>
    <name evidence="7 10" type="primary">lysS</name>
    <name evidence="10" type="ORF">COU85_02375</name>
</gene>
<dbReference type="Gene3D" id="2.40.50.140">
    <property type="entry name" value="Nucleic acid-binding proteins"/>
    <property type="match status" value="1"/>
</dbReference>
<sequence length="489" mass="56134">MAKLEELKQIKQKKLVALKKAGIDPYPDTVGNFIAIKDLLTDFKCLTQKQKKVFLVGRIMLWRPQGGLIFGQLRDQSGQIQFFVSKKDIGEKEFALWQNLEIGDFLRLGGKLFLTKRGERTVNVSDFKILSKALTPLPEKWAGLQDMEKRLRQRYLDLLLNQKAGEIFKRKTLFWQSAREFLTKQGFLEVETPILEMVPGGAEAEPFLTHYNALGQDLYLRISLELPLKKLLVGGLEKVFEIGRVFRNEGMDAEHLQDYTSLEFYWAYHNLADLQKIVQEFFRFIIKKTVGRLQHQYQGQKISWAKNFAQIDYFALFQKNVGLDLSNASDADLRAKIKLLKLKTGLDINKLGRGRMIDLLYKKICRPKIIQPSFLLGHPVEVSPLAKRDPQKPGRVLRLQPVAGGVELGNGFAELNDPLEQRQRFEQQMKLRQAGDKEAQILDDDFLTALEYGMPPAAGFGFSERLFAFLLDKSVRETTIFPAVKNKEH</sequence>
<dbReference type="Proteomes" id="UP000231086">
    <property type="component" value="Unassembled WGS sequence"/>
</dbReference>
<keyword evidence="1 7" id="KW-0436">Ligase</keyword>
<keyword evidence="3 7" id="KW-0547">Nucleotide-binding</keyword>
<dbReference type="GO" id="GO:0005524">
    <property type="term" value="F:ATP binding"/>
    <property type="evidence" value="ECO:0007669"/>
    <property type="project" value="UniProtKB-UniRule"/>
</dbReference>
<evidence type="ECO:0000256" key="5">
    <source>
        <dbReference type="ARBA" id="ARBA00023146"/>
    </source>
</evidence>
<dbReference type="Pfam" id="PF00152">
    <property type="entry name" value="tRNA-synt_2"/>
    <property type="match status" value="1"/>
</dbReference>
<dbReference type="PROSITE" id="PS50862">
    <property type="entry name" value="AA_TRNA_LIGASE_II"/>
    <property type="match status" value="1"/>
</dbReference>
<evidence type="ECO:0000313" key="10">
    <source>
        <dbReference type="EMBL" id="PJE59681.1"/>
    </source>
</evidence>
<dbReference type="GO" id="GO:0000049">
    <property type="term" value="F:tRNA binding"/>
    <property type="evidence" value="ECO:0007669"/>
    <property type="project" value="TreeGrafter"/>
</dbReference>
<keyword evidence="2 7" id="KW-0479">Metal-binding</keyword>
<feature type="binding site" evidence="7">
    <location>
        <position position="407"/>
    </location>
    <ligand>
        <name>Mg(2+)</name>
        <dbReference type="ChEBI" id="CHEBI:18420"/>
        <label>1</label>
    </ligand>
</feature>
<dbReference type="PRINTS" id="PR00982">
    <property type="entry name" value="TRNASYNTHLYS"/>
</dbReference>
<dbReference type="InterPro" id="IPR006195">
    <property type="entry name" value="aa-tRNA-synth_II"/>
</dbReference>
<dbReference type="GO" id="GO:0000287">
    <property type="term" value="F:magnesium ion binding"/>
    <property type="evidence" value="ECO:0007669"/>
    <property type="project" value="UniProtKB-UniRule"/>
</dbReference>
<proteinExistence type="inferred from homology"/>
<dbReference type="GO" id="GO:0006430">
    <property type="term" value="P:lysyl-tRNA aminoacylation"/>
    <property type="evidence" value="ECO:0007669"/>
    <property type="project" value="UniProtKB-UniRule"/>
</dbReference>
<comment type="caution">
    <text evidence="7">Lacks conserved residue(s) required for the propagation of feature annotation.</text>
</comment>
<feature type="binding site" evidence="7">
    <location>
        <position position="407"/>
    </location>
    <ligand>
        <name>Mg(2+)</name>
        <dbReference type="ChEBI" id="CHEBI:18420"/>
        <label>2</label>
    </ligand>
</feature>
<comment type="caution">
    <text evidence="10">The sequence shown here is derived from an EMBL/GenBank/DDBJ whole genome shotgun (WGS) entry which is preliminary data.</text>
</comment>
<dbReference type="Gene3D" id="3.30.930.10">
    <property type="entry name" value="Bira Bifunctional Protein, Domain 2"/>
    <property type="match status" value="1"/>
</dbReference>
<dbReference type="AlphaFoldDB" id="A0A2M8KID3"/>
<dbReference type="GO" id="GO:0004824">
    <property type="term" value="F:lysine-tRNA ligase activity"/>
    <property type="evidence" value="ECO:0007669"/>
    <property type="project" value="UniProtKB-UniRule"/>
</dbReference>
<keyword evidence="7 8" id="KW-0460">Magnesium</keyword>
<comment type="subcellular location">
    <subcellularLocation>
        <location evidence="7">Cytoplasm</location>
    </subcellularLocation>
</comment>
<dbReference type="InterPro" id="IPR044136">
    <property type="entry name" value="Lys-tRNA-ligase_II_N"/>
</dbReference>
<comment type="catalytic activity">
    <reaction evidence="6 7 8">
        <text>tRNA(Lys) + L-lysine + ATP = L-lysyl-tRNA(Lys) + AMP + diphosphate</text>
        <dbReference type="Rhea" id="RHEA:20792"/>
        <dbReference type="Rhea" id="RHEA-COMP:9696"/>
        <dbReference type="Rhea" id="RHEA-COMP:9697"/>
        <dbReference type="ChEBI" id="CHEBI:30616"/>
        <dbReference type="ChEBI" id="CHEBI:32551"/>
        <dbReference type="ChEBI" id="CHEBI:33019"/>
        <dbReference type="ChEBI" id="CHEBI:78442"/>
        <dbReference type="ChEBI" id="CHEBI:78529"/>
        <dbReference type="ChEBI" id="CHEBI:456215"/>
        <dbReference type="EC" id="6.1.1.6"/>
    </reaction>
</comment>
<evidence type="ECO:0000259" key="9">
    <source>
        <dbReference type="PROSITE" id="PS50862"/>
    </source>
</evidence>
<comment type="cofactor">
    <cofactor evidence="7 8">
        <name>Mg(2+)</name>
        <dbReference type="ChEBI" id="CHEBI:18420"/>
    </cofactor>
    <text evidence="7 8">Binds 3 Mg(2+) ions per subunit.</text>
</comment>
<dbReference type="CDD" id="cd04322">
    <property type="entry name" value="LysRS_N"/>
    <property type="match status" value="1"/>
</dbReference>
<dbReference type="NCBIfam" id="NF001756">
    <property type="entry name" value="PRK00484.1"/>
    <property type="match status" value="1"/>
</dbReference>
<keyword evidence="7" id="KW-0963">Cytoplasm</keyword>
<dbReference type="PANTHER" id="PTHR42918:SF15">
    <property type="entry name" value="LYSINE--TRNA LIGASE, CHLOROPLASTIC_MITOCHONDRIAL"/>
    <property type="match status" value="1"/>
</dbReference>
<evidence type="ECO:0000256" key="6">
    <source>
        <dbReference type="ARBA" id="ARBA00048573"/>
    </source>
</evidence>
<name>A0A2M8KID3_9BACT</name>
<keyword evidence="4 7" id="KW-0067">ATP-binding</keyword>
<dbReference type="InterPro" id="IPR018149">
    <property type="entry name" value="Lys-tRNA-synth_II_C"/>
</dbReference>
<evidence type="ECO:0000256" key="3">
    <source>
        <dbReference type="ARBA" id="ARBA00022741"/>
    </source>
</evidence>
<dbReference type="SUPFAM" id="SSF55681">
    <property type="entry name" value="Class II aaRS and biotin synthetases"/>
    <property type="match status" value="1"/>
</dbReference>
<dbReference type="InterPro" id="IPR045864">
    <property type="entry name" value="aa-tRNA-synth_II/BPL/LPL"/>
</dbReference>
<organism evidence="10 11">
    <name type="scientific">Candidatus Portnoybacteria bacterium CG10_big_fil_rev_8_21_14_0_10_44_7</name>
    <dbReference type="NCBI Taxonomy" id="1974816"/>
    <lineage>
        <taxon>Bacteria</taxon>
        <taxon>Candidatus Portnoyibacteriota</taxon>
    </lineage>
</organism>
<dbReference type="SUPFAM" id="SSF50249">
    <property type="entry name" value="Nucleic acid-binding proteins"/>
    <property type="match status" value="1"/>
</dbReference>
<evidence type="ECO:0000256" key="7">
    <source>
        <dbReference type="HAMAP-Rule" id="MF_00252"/>
    </source>
</evidence>
<evidence type="ECO:0000256" key="2">
    <source>
        <dbReference type="ARBA" id="ARBA00022723"/>
    </source>
</evidence>
<comment type="subunit">
    <text evidence="7">Homodimer.</text>
</comment>
<dbReference type="EMBL" id="PFEA01000045">
    <property type="protein sequence ID" value="PJE59681.1"/>
    <property type="molecule type" value="Genomic_DNA"/>
</dbReference>
<dbReference type="NCBIfam" id="TIGR00499">
    <property type="entry name" value="lysS_bact"/>
    <property type="match status" value="1"/>
</dbReference>
<accession>A0A2M8KID3</accession>
<evidence type="ECO:0000256" key="4">
    <source>
        <dbReference type="ARBA" id="ARBA00022840"/>
    </source>
</evidence>
<evidence type="ECO:0000256" key="1">
    <source>
        <dbReference type="ARBA" id="ARBA00022598"/>
    </source>
</evidence>
<dbReference type="InterPro" id="IPR004365">
    <property type="entry name" value="NA-bd_OB_tRNA"/>
</dbReference>
<dbReference type="PANTHER" id="PTHR42918">
    <property type="entry name" value="LYSYL-TRNA SYNTHETASE"/>
    <property type="match status" value="1"/>
</dbReference>
<dbReference type="InterPro" id="IPR002313">
    <property type="entry name" value="Lys-tRNA-ligase_II"/>
</dbReference>
<protein>
    <recommendedName>
        <fullName evidence="7">Lysine--tRNA ligase</fullName>
        <ecNumber evidence="7">6.1.1.6</ecNumber>
    </recommendedName>
    <alternativeName>
        <fullName evidence="7">Lysyl-tRNA synthetase</fullName>
        <shortName evidence="7">LysRS</shortName>
    </alternativeName>
</protein>
<dbReference type="InterPro" id="IPR012340">
    <property type="entry name" value="NA-bd_OB-fold"/>
</dbReference>